<organism evidence="2 3">
    <name type="scientific">Pristionchus entomophagus</name>
    <dbReference type="NCBI Taxonomy" id="358040"/>
    <lineage>
        <taxon>Eukaryota</taxon>
        <taxon>Metazoa</taxon>
        <taxon>Ecdysozoa</taxon>
        <taxon>Nematoda</taxon>
        <taxon>Chromadorea</taxon>
        <taxon>Rhabditida</taxon>
        <taxon>Rhabditina</taxon>
        <taxon>Diplogasteromorpha</taxon>
        <taxon>Diplogasteroidea</taxon>
        <taxon>Neodiplogasteridae</taxon>
        <taxon>Pristionchus</taxon>
    </lineage>
</organism>
<protein>
    <submittedName>
        <fullName evidence="2">Uncharacterized protein</fullName>
    </submittedName>
</protein>
<keyword evidence="3" id="KW-1185">Reference proteome</keyword>
<dbReference type="AlphaFoldDB" id="A0AAV5TEN7"/>
<accession>A0AAV5TEN7</accession>
<sequence length="69" mass="7591">LFFSHLLSSLALLPFLDPRQRRLAREGNAVHQLVEGVEDGAEVLCARSHCRPAEVEPTHSPTASGWSAR</sequence>
<keyword evidence="1" id="KW-0732">Signal</keyword>
<evidence type="ECO:0000256" key="1">
    <source>
        <dbReference type="SAM" id="SignalP"/>
    </source>
</evidence>
<dbReference type="EMBL" id="BTSX01000003">
    <property type="protein sequence ID" value="GMS91464.1"/>
    <property type="molecule type" value="Genomic_DNA"/>
</dbReference>
<comment type="caution">
    <text evidence="2">The sequence shown here is derived from an EMBL/GenBank/DDBJ whole genome shotgun (WGS) entry which is preliminary data.</text>
</comment>
<gene>
    <name evidence="2" type="ORF">PENTCL1PPCAC_13639</name>
</gene>
<feature type="non-terminal residue" evidence="2">
    <location>
        <position position="1"/>
    </location>
</feature>
<name>A0AAV5TEN7_9BILA</name>
<feature type="signal peptide" evidence="1">
    <location>
        <begin position="1"/>
        <end position="18"/>
    </location>
</feature>
<feature type="chain" id="PRO_5043652475" evidence="1">
    <location>
        <begin position="19"/>
        <end position="69"/>
    </location>
</feature>
<evidence type="ECO:0000313" key="3">
    <source>
        <dbReference type="Proteomes" id="UP001432027"/>
    </source>
</evidence>
<dbReference type="Proteomes" id="UP001432027">
    <property type="component" value="Unassembled WGS sequence"/>
</dbReference>
<proteinExistence type="predicted"/>
<evidence type="ECO:0000313" key="2">
    <source>
        <dbReference type="EMBL" id="GMS91464.1"/>
    </source>
</evidence>
<reference evidence="2" key="1">
    <citation type="submission" date="2023-10" db="EMBL/GenBank/DDBJ databases">
        <title>Genome assembly of Pristionchus species.</title>
        <authorList>
            <person name="Yoshida K."/>
            <person name="Sommer R.J."/>
        </authorList>
    </citation>
    <scope>NUCLEOTIDE SEQUENCE</scope>
    <source>
        <strain evidence="2">RS0144</strain>
    </source>
</reference>